<keyword evidence="1" id="KW-0812">Transmembrane</keyword>
<evidence type="ECO:0000256" key="1">
    <source>
        <dbReference type="SAM" id="Phobius"/>
    </source>
</evidence>
<evidence type="ECO:0000313" key="3">
    <source>
        <dbReference type="Proteomes" id="UP000032668"/>
    </source>
</evidence>
<dbReference type="AlphaFoldDB" id="A0A0D6PKJ4"/>
<accession>A0A0D6PKJ4</accession>
<feature type="transmembrane region" description="Helical" evidence="1">
    <location>
        <begin position="22"/>
        <end position="40"/>
    </location>
</feature>
<organism evidence="2 3">
    <name type="scientific">Acidocella aminolytica 101 = DSM 11237</name>
    <dbReference type="NCBI Taxonomy" id="1120923"/>
    <lineage>
        <taxon>Bacteria</taxon>
        <taxon>Pseudomonadati</taxon>
        <taxon>Pseudomonadota</taxon>
        <taxon>Alphaproteobacteria</taxon>
        <taxon>Acetobacterales</taxon>
        <taxon>Acidocellaceae</taxon>
        <taxon>Acidocella</taxon>
    </lineage>
</organism>
<keyword evidence="3" id="KW-1185">Reference proteome</keyword>
<protein>
    <submittedName>
        <fullName evidence="2">Uncharacterized protein</fullName>
    </submittedName>
</protein>
<comment type="caution">
    <text evidence="2">The sequence shown here is derived from an EMBL/GenBank/DDBJ whole genome shotgun (WGS) entry which is preliminary data.</text>
</comment>
<keyword evidence="1" id="KW-1133">Transmembrane helix</keyword>
<dbReference type="EMBL" id="BANC01000169">
    <property type="protein sequence ID" value="GAN82177.1"/>
    <property type="molecule type" value="Genomic_DNA"/>
</dbReference>
<sequence length="59" mass="6778">MSHESGYLTFALWRGWVVTCRYGLYLPLAANLIFFTKAAGRRPLGRLKYETEGMRPTLP</sequence>
<reference evidence="2 3" key="1">
    <citation type="submission" date="2012-11" db="EMBL/GenBank/DDBJ databases">
        <title>Whole genome sequence of Acidocella aminolytica 101 = DSM 11237.</title>
        <authorList>
            <person name="Azuma Y."/>
            <person name="Higashiura N."/>
            <person name="Hirakawa H."/>
            <person name="Matsushita K."/>
        </authorList>
    </citation>
    <scope>NUCLEOTIDE SEQUENCE [LARGE SCALE GENOMIC DNA]</scope>
    <source>
        <strain evidence="3">101 / DSM 11237</strain>
    </source>
</reference>
<proteinExistence type="predicted"/>
<dbReference type="Proteomes" id="UP000032668">
    <property type="component" value="Unassembled WGS sequence"/>
</dbReference>
<name>A0A0D6PKJ4_9PROT</name>
<evidence type="ECO:0000313" key="2">
    <source>
        <dbReference type="EMBL" id="GAN82177.1"/>
    </source>
</evidence>
<keyword evidence="1" id="KW-0472">Membrane</keyword>
<gene>
    <name evidence="2" type="ORF">Aam_172_002</name>
</gene>